<name>A0ACB8BJ77_9AGAM</name>
<evidence type="ECO:0000313" key="1">
    <source>
        <dbReference type="EMBL" id="KAH7924872.1"/>
    </source>
</evidence>
<dbReference type="EMBL" id="MU266414">
    <property type="protein sequence ID" value="KAH7924872.1"/>
    <property type="molecule type" value="Genomic_DNA"/>
</dbReference>
<keyword evidence="2" id="KW-1185">Reference proteome</keyword>
<comment type="caution">
    <text evidence="1">The sequence shown here is derived from an EMBL/GenBank/DDBJ whole genome shotgun (WGS) entry which is preliminary data.</text>
</comment>
<proteinExistence type="predicted"/>
<gene>
    <name evidence="1" type="ORF">BV22DRAFT_1065979</name>
</gene>
<sequence length="491" mass="55071">MDGETETTETTSLLPRLPERAQLQRLPAILPAVRRFRPQDMSASDLCPDTLQSEEARTAFSLIVLLQFCTGKDAFRADARRDVWDNWSSIRDETAFLKEAEGHILDVWARFLQTYRSSADIETTLWMKFPLENDGQPCTRVMDYLLAERAPQGLLTHPMLELSVMNTWKHGFSLREAPGSRHSTVILRRFDALSTPRVLHAIDLAGQLVFLVVLAQYLLYPPRFVITLGTSEQGPREVFLTVMAAASLGRSWSRRTTPSILVFLAFILRLPAVPLPGDLSFTALHLAFYIQFLLFHLPDAPGLVFVFNPEHTLSLSSLLLCGLTRIFLPVLVFFLPALFLITLLLSSSLADTFFTGFNLSAMEPTPMDTRLAFLTLFATELVLLLIALGTTTAMFRSFVSTQPCGWDRYSSAVGIRARKAFIRALATYGPYAFPPPFNIAQIILIQVPAVALHLFGEGYATHAQFAERALWRFTVGWIGVVVAGIWWWGLI</sequence>
<protein>
    <submittedName>
        <fullName evidence="1">Uncharacterized protein</fullName>
    </submittedName>
</protein>
<reference evidence="1" key="1">
    <citation type="journal article" date="2021" name="New Phytol.">
        <title>Evolutionary innovations through gain and loss of genes in the ectomycorrhizal Boletales.</title>
        <authorList>
            <person name="Wu G."/>
            <person name="Miyauchi S."/>
            <person name="Morin E."/>
            <person name="Kuo A."/>
            <person name="Drula E."/>
            <person name="Varga T."/>
            <person name="Kohler A."/>
            <person name="Feng B."/>
            <person name="Cao Y."/>
            <person name="Lipzen A."/>
            <person name="Daum C."/>
            <person name="Hundley H."/>
            <person name="Pangilinan J."/>
            <person name="Johnson J."/>
            <person name="Barry K."/>
            <person name="LaButti K."/>
            <person name="Ng V."/>
            <person name="Ahrendt S."/>
            <person name="Min B."/>
            <person name="Choi I.G."/>
            <person name="Park H."/>
            <person name="Plett J.M."/>
            <person name="Magnuson J."/>
            <person name="Spatafora J.W."/>
            <person name="Nagy L.G."/>
            <person name="Henrissat B."/>
            <person name="Grigoriev I.V."/>
            <person name="Yang Z.L."/>
            <person name="Xu J."/>
            <person name="Martin F.M."/>
        </authorList>
    </citation>
    <scope>NUCLEOTIDE SEQUENCE</scope>
    <source>
        <strain evidence="1">KUC20120723A-06</strain>
    </source>
</reference>
<evidence type="ECO:0000313" key="2">
    <source>
        <dbReference type="Proteomes" id="UP000790709"/>
    </source>
</evidence>
<organism evidence="1 2">
    <name type="scientific">Leucogyrophana mollusca</name>
    <dbReference type="NCBI Taxonomy" id="85980"/>
    <lineage>
        <taxon>Eukaryota</taxon>
        <taxon>Fungi</taxon>
        <taxon>Dikarya</taxon>
        <taxon>Basidiomycota</taxon>
        <taxon>Agaricomycotina</taxon>
        <taxon>Agaricomycetes</taxon>
        <taxon>Agaricomycetidae</taxon>
        <taxon>Boletales</taxon>
        <taxon>Boletales incertae sedis</taxon>
        <taxon>Leucogyrophana</taxon>
    </lineage>
</organism>
<accession>A0ACB8BJ77</accession>
<dbReference type="Proteomes" id="UP000790709">
    <property type="component" value="Unassembled WGS sequence"/>
</dbReference>